<evidence type="ECO:0000313" key="8">
    <source>
        <dbReference type="Proteomes" id="UP000812844"/>
    </source>
</evidence>
<name>A0ABS6W9C9_9BIFI</name>
<keyword evidence="5" id="KW-0051">Antiviral defense</keyword>
<protein>
    <submittedName>
        <fullName evidence="7">Type I-U CRISPR-associated helicase/endonuclease Cas3</fullName>
    </submittedName>
</protein>
<gene>
    <name evidence="7" type="primary">cas3u</name>
    <name evidence="7" type="ORF">KIH73_06955</name>
</gene>
<evidence type="ECO:0000256" key="3">
    <source>
        <dbReference type="ARBA" id="ARBA00022806"/>
    </source>
</evidence>
<evidence type="ECO:0000256" key="2">
    <source>
        <dbReference type="ARBA" id="ARBA00022801"/>
    </source>
</evidence>
<keyword evidence="3" id="KW-0347">Helicase</keyword>
<proteinExistence type="predicted"/>
<keyword evidence="2" id="KW-0378">Hydrolase</keyword>
<evidence type="ECO:0000256" key="4">
    <source>
        <dbReference type="ARBA" id="ARBA00022840"/>
    </source>
</evidence>
<evidence type="ECO:0000259" key="6">
    <source>
        <dbReference type="PROSITE" id="PS51643"/>
    </source>
</evidence>
<feature type="domain" description="HD Cas3-type" evidence="6">
    <location>
        <begin position="867"/>
        <end position="1057"/>
    </location>
</feature>
<organism evidence="7 8">
    <name type="scientific">Bifidobacterium phasiani</name>
    <dbReference type="NCBI Taxonomy" id="2834431"/>
    <lineage>
        <taxon>Bacteria</taxon>
        <taxon>Bacillati</taxon>
        <taxon>Actinomycetota</taxon>
        <taxon>Actinomycetes</taxon>
        <taxon>Bifidobacteriales</taxon>
        <taxon>Bifidobacteriaceae</taxon>
        <taxon>Bifidobacterium</taxon>
    </lineage>
</organism>
<evidence type="ECO:0000256" key="1">
    <source>
        <dbReference type="ARBA" id="ARBA00022741"/>
    </source>
</evidence>
<dbReference type="InterPro" id="IPR013444">
    <property type="entry name" value="Helicase_Cas3_CRISPR-ass_Anaes"/>
</dbReference>
<dbReference type="RefSeq" id="WP_219081927.1">
    <property type="nucleotide sequence ID" value="NZ_JAHBBD010000014.1"/>
</dbReference>
<dbReference type="InterPro" id="IPR054712">
    <property type="entry name" value="Cas3-like_dom"/>
</dbReference>
<evidence type="ECO:0000313" key="7">
    <source>
        <dbReference type="EMBL" id="MBW3083109.1"/>
    </source>
</evidence>
<dbReference type="PROSITE" id="PS51643">
    <property type="entry name" value="HD_CAS3"/>
    <property type="match status" value="1"/>
</dbReference>
<comment type="caution">
    <text evidence="7">The sequence shown here is derived from an EMBL/GenBank/DDBJ whole genome shotgun (WGS) entry which is preliminary data.</text>
</comment>
<dbReference type="Pfam" id="PF22590">
    <property type="entry name" value="Cas3-like_C_2"/>
    <property type="match status" value="1"/>
</dbReference>
<keyword evidence="8" id="KW-1185">Reference proteome</keyword>
<dbReference type="Proteomes" id="UP000812844">
    <property type="component" value="Unassembled WGS sequence"/>
</dbReference>
<dbReference type="EMBL" id="JAHBBD010000014">
    <property type="protein sequence ID" value="MBW3083109.1"/>
    <property type="molecule type" value="Genomic_DNA"/>
</dbReference>
<reference evidence="7 8" key="1">
    <citation type="submission" date="2021-05" db="EMBL/GenBank/DDBJ databases">
        <title>Phylogenetic classification of ten novel species belonging to the genus Bifidobacterium comprising B. colchicus sp. nov., B. abeli sp. nov., B. bicoloris sp. nov., B. guerezis sp. nov., B. rosaliae sp. nov., B. santillanensis sp. nov., B. argentati sp. nov., B. amazzoni sp. nov., B. pluviali sp. nov., and B. pinnaculum sp. nov.</title>
        <authorList>
            <person name="Lugli G.A."/>
            <person name="Ruiz Garcia L."/>
            <person name="Margolles A."/>
            <person name="Ventura M."/>
        </authorList>
    </citation>
    <scope>NUCLEOTIDE SEQUENCE [LARGE SCALE GENOMIC DNA]</scope>
    <source>
        <strain evidence="7 8">6T3</strain>
    </source>
</reference>
<sequence>MADMNAEDYLVARFNEFVACAHRNVDSTAVRVPYQWQCRLMLEVARNGHWPDRIVAPTAAGKTCVIDVHVFLNAMAGLQQWSESDAELSDGNGNAYANVLSDVPLRRIPRRLVLTVSRRSLVDDQYEEAAALEHVIVNGGEEPDNAYTASLKEFRSGLEYRAGNVSSENKPLRVVELRGGLAASPENREWRYYPQTCAVICATPDMFGSRLLFRGYGTSAAMRPLEAGLLAYDTVLVADEAHLSRQLVLTAQQVHHLESMAEDDSIRASVAPLQVVETTATPVARGDADVGFSAIGVEETDFAIDESLRKRLCTPKWVSVDCSATSEGQIRQSIVERCAALIQENMEHGEDRDACIVGCILNTVTAAEKVSAAISKRIKTVTKRPVRTFVGPMRPYEKQRIAEQLRGIFADTESDNIPCCIVGTQTLEVGVDADFADLVTELAPGTSLVQRAGRVNRRGLRPEAHVYVYGLADGASNADWKKVCGPYSKESCSETIDWLNTLPNGGDSDNDLSAWSVVRGVLQGNPVPGEQARRLLYQRLEPWDVENLSHTDESLCGDVNIDELHQSPSDLNLWLRDSLDGDDTPEIGIVARLLPRDSAVAASMLELAPPVDGEVFPVRTWEQINGKKNSLRAYLQSDDGILTPLGSVFPQDDERHECRPRRAFLYRISNPEGQRVTVLGPHSSNRSIETLQPGDVVVVDTYAELFSDTCGAAMYSPDKGGRAADVYNDCSSDVDVIRVDMLAENRESRIADELLANWEALREQRDSEAEESLRRSEELERAVTHAAGCLAMKEPLPDDWPADAESNVLVDLFSDMGERDIRTKKTSSREYERYYDLWVVVRTKESILGDDASQEISSERTVLLDGAEGHQQHVAERAKELSERIGLDPMLVESLFVAGMHHDDGKRDERFQRLLRRGRARGNGPYWAKSVFSSWRAERSFRERNQLRGWRHEQRSVAEYMALADRNEHASDKRPVDTGLVERLIGTSHGHGRSTFAHGAGFLIPRAAGECSERVKTCAQYLFDEGGWESLVDRTSQRYGYWGVSYLEAILRAADITSSKEGR</sequence>
<dbReference type="InterPro" id="IPR006483">
    <property type="entry name" value="CRISPR-assoc_Cas3_HD"/>
</dbReference>
<keyword evidence="1" id="KW-0547">Nucleotide-binding</keyword>
<dbReference type="NCBIfam" id="TIGR02621">
    <property type="entry name" value="cas3_GSU0051"/>
    <property type="match status" value="1"/>
</dbReference>
<accession>A0ABS6W9C9</accession>
<evidence type="ECO:0000256" key="5">
    <source>
        <dbReference type="ARBA" id="ARBA00023118"/>
    </source>
</evidence>
<keyword evidence="4" id="KW-0067">ATP-binding</keyword>